<keyword evidence="6" id="KW-1185">Reference proteome</keyword>
<proteinExistence type="inferred from homology"/>
<dbReference type="PANTHER" id="PTHR21649">
    <property type="entry name" value="CHLOROPHYLL A/B BINDING PROTEIN"/>
    <property type="match status" value="1"/>
</dbReference>
<comment type="similarity">
    <text evidence="3">Belongs to the light-harvesting chlorophyll a/b-binding (LHC) protein family.</text>
</comment>
<reference evidence="5" key="1">
    <citation type="journal article" date="2017" name="Nature">
        <title>The sunflower genome provides insights into oil metabolism, flowering and Asterid evolution.</title>
        <authorList>
            <person name="Badouin H."/>
            <person name="Gouzy J."/>
            <person name="Grassa C.J."/>
            <person name="Murat F."/>
            <person name="Staton S.E."/>
            <person name="Cottret L."/>
            <person name="Lelandais-Briere C."/>
            <person name="Owens G.L."/>
            <person name="Carrere S."/>
            <person name="Mayjonade B."/>
            <person name="Legrand L."/>
            <person name="Gill N."/>
            <person name="Kane N.C."/>
            <person name="Bowers J.E."/>
            <person name="Hubner S."/>
            <person name="Bellec A."/>
            <person name="Berard A."/>
            <person name="Berges H."/>
            <person name="Blanchet N."/>
            <person name="Boniface M.C."/>
            <person name="Brunel D."/>
            <person name="Catrice O."/>
            <person name="Chaidir N."/>
            <person name="Claudel C."/>
            <person name="Donnadieu C."/>
            <person name="Faraut T."/>
            <person name="Fievet G."/>
            <person name="Helmstetter N."/>
            <person name="King M."/>
            <person name="Knapp S.J."/>
            <person name="Lai Z."/>
            <person name="Le Paslier M.C."/>
            <person name="Lippi Y."/>
            <person name="Lorenzon L."/>
            <person name="Mandel J.R."/>
            <person name="Marage G."/>
            <person name="Marchand G."/>
            <person name="Marquand E."/>
            <person name="Bret-Mestries E."/>
            <person name="Morien E."/>
            <person name="Nambeesan S."/>
            <person name="Nguyen T."/>
            <person name="Pegot-Espagnet P."/>
            <person name="Pouilly N."/>
            <person name="Raftis F."/>
            <person name="Sallet E."/>
            <person name="Schiex T."/>
            <person name="Thomas J."/>
            <person name="Vandecasteele C."/>
            <person name="Vares D."/>
            <person name="Vear F."/>
            <person name="Vautrin S."/>
            <person name="Crespi M."/>
            <person name="Mangin B."/>
            <person name="Burke J.M."/>
            <person name="Salse J."/>
            <person name="Munos S."/>
            <person name="Vincourt P."/>
            <person name="Rieseberg L.H."/>
            <person name="Langlade N.B."/>
        </authorList>
    </citation>
    <scope>NUCLEOTIDE SEQUENCE</scope>
    <source>
        <tissue evidence="5">Leaves</tissue>
    </source>
</reference>
<comment type="caution">
    <text evidence="5">The sequence shown here is derived from an EMBL/GenBank/DDBJ whole genome shotgun (WGS) entry which is preliminary data.</text>
</comment>
<keyword evidence="1 3" id="KW-0604">Photosystem II</keyword>
<keyword evidence="3" id="KW-0150">Chloroplast</keyword>
<keyword evidence="3" id="KW-0934">Plastid</keyword>
<dbReference type="GO" id="GO:0009765">
    <property type="term" value="P:photosynthesis, light harvesting"/>
    <property type="evidence" value="ECO:0007669"/>
    <property type="project" value="InterPro"/>
</dbReference>
<dbReference type="GO" id="GO:0009535">
    <property type="term" value="C:chloroplast thylakoid membrane"/>
    <property type="evidence" value="ECO:0007669"/>
    <property type="project" value="UniProtKB-SubCell"/>
</dbReference>
<keyword evidence="3" id="KW-0157">Chromophore</keyword>
<feature type="binding site" description="axial binding residue" evidence="2">
    <location>
        <position position="57"/>
    </location>
    <ligand>
        <name>chlorophyll b</name>
        <dbReference type="ChEBI" id="CHEBI:61721"/>
        <label>1</label>
    </ligand>
    <ligandPart>
        <name>Mg</name>
        <dbReference type="ChEBI" id="CHEBI:25107"/>
    </ligandPart>
</feature>
<name>A0A9K3HXS0_HELAN</name>
<feature type="region of interest" description="Disordered" evidence="4">
    <location>
        <begin position="19"/>
        <end position="49"/>
    </location>
</feature>
<comment type="subcellular location">
    <subcellularLocation>
        <location evidence="3">Plastid</location>
        <location evidence="3">Chloroplast thylakoid membrane</location>
    </subcellularLocation>
</comment>
<dbReference type="GO" id="GO:0016168">
    <property type="term" value="F:chlorophyll binding"/>
    <property type="evidence" value="ECO:0007669"/>
    <property type="project" value="UniProtKB-KW"/>
</dbReference>
<evidence type="ECO:0000256" key="3">
    <source>
        <dbReference type="RuleBase" id="RU363080"/>
    </source>
</evidence>
<evidence type="ECO:0000256" key="2">
    <source>
        <dbReference type="PIRSR" id="PIRSR601344-1"/>
    </source>
</evidence>
<keyword evidence="3" id="KW-0793">Thylakoid</keyword>
<evidence type="ECO:0000256" key="1">
    <source>
        <dbReference type="ARBA" id="ARBA00023276"/>
    </source>
</evidence>
<dbReference type="Gramene" id="mRNA:HanXRQr2_Chr10g0437941">
    <property type="protein sequence ID" value="CDS:HanXRQr2_Chr10g0437941.1"/>
    <property type="gene ID" value="HanXRQr2_Chr10g0437941"/>
</dbReference>
<keyword evidence="2 3" id="KW-0148">Chlorophyll</keyword>
<dbReference type="GO" id="GO:0009523">
    <property type="term" value="C:photosystem II"/>
    <property type="evidence" value="ECO:0007669"/>
    <property type="project" value="UniProtKB-KW"/>
</dbReference>
<dbReference type="GO" id="GO:0009522">
    <property type="term" value="C:photosystem I"/>
    <property type="evidence" value="ECO:0007669"/>
    <property type="project" value="UniProtKB-KW"/>
</dbReference>
<accession>A0A9K3HXS0</accession>
<comment type="function">
    <text evidence="3">The light-harvesting complex (LHC) functions as a light receptor, it captures and delivers excitation energy to photosystems with which it is closely associated.</text>
</comment>
<gene>
    <name evidence="5" type="ORF">HanXRQr2_Chr10g0437941</name>
</gene>
<protein>
    <recommendedName>
        <fullName evidence="3">Chlorophyll a-b binding protein, chloroplastic</fullName>
    </recommendedName>
</protein>
<keyword evidence="3" id="KW-0603">Photosystem I</keyword>
<organism evidence="5 6">
    <name type="scientific">Helianthus annuus</name>
    <name type="common">Common sunflower</name>
    <dbReference type="NCBI Taxonomy" id="4232"/>
    <lineage>
        <taxon>Eukaryota</taxon>
        <taxon>Viridiplantae</taxon>
        <taxon>Streptophyta</taxon>
        <taxon>Embryophyta</taxon>
        <taxon>Tracheophyta</taxon>
        <taxon>Spermatophyta</taxon>
        <taxon>Magnoliopsida</taxon>
        <taxon>eudicotyledons</taxon>
        <taxon>Gunneridae</taxon>
        <taxon>Pentapetalae</taxon>
        <taxon>asterids</taxon>
        <taxon>campanulids</taxon>
        <taxon>Asterales</taxon>
        <taxon>Asteraceae</taxon>
        <taxon>Asteroideae</taxon>
        <taxon>Heliantheae alliance</taxon>
        <taxon>Heliantheae</taxon>
        <taxon>Helianthus</taxon>
    </lineage>
</organism>
<evidence type="ECO:0000256" key="4">
    <source>
        <dbReference type="SAM" id="MobiDB-lite"/>
    </source>
</evidence>
<reference evidence="5" key="2">
    <citation type="submission" date="2020-06" db="EMBL/GenBank/DDBJ databases">
        <title>Helianthus annuus Genome sequencing and assembly Release 2.</title>
        <authorList>
            <person name="Gouzy J."/>
            <person name="Langlade N."/>
            <person name="Munos S."/>
        </authorList>
    </citation>
    <scope>NUCLEOTIDE SEQUENCE</scope>
    <source>
        <tissue evidence="5">Leaves</tissue>
    </source>
</reference>
<dbReference type="AlphaFoldDB" id="A0A9K3HXS0"/>
<dbReference type="InterPro" id="IPR001344">
    <property type="entry name" value="Chloro_AB-bd_pln"/>
</dbReference>
<dbReference type="EMBL" id="MNCJ02000325">
    <property type="protein sequence ID" value="KAF5786194.1"/>
    <property type="molecule type" value="Genomic_DNA"/>
</dbReference>
<sequence>MAASTMALSSSLAGQAAVKPLPFASRVSGNERVSMRKAATKAAPSSSPWYGPDRVKYLGPFSGESPSYLTGNTISKHIKWEKPQPEHNTAHVGHLQIIEKKTTTCERHRLNGGMRGETTADESRV</sequence>
<evidence type="ECO:0000313" key="6">
    <source>
        <dbReference type="Proteomes" id="UP000215914"/>
    </source>
</evidence>
<keyword evidence="3" id="KW-0602">Photosynthesis</keyword>
<dbReference type="Proteomes" id="UP000215914">
    <property type="component" value="Unassembled WGS sequence"/>
</dbReference>
<evidence type="ECO:0000313" key="5">
    <source>
        <dbReference type="EMBL" id="KAF5786194.1"/>
    </source>
</evidence>